<gene>
    <name evidence="1" type="ORF">QR79_09465</name>
</gene>
<evidence type="ECO:0000313" key="1">
    <source>
        <dbReference type="EMBL" id="KMO25073.1"/>
    </source>
</evidence>
<protein>
    <submittedName>
        <fullName evidence="1">Peptidase M19</fullName>
    </submittedName>
</protein>
<proteinExistence type="predicted"/>
<dbReference type="PANTHER" id="PTHR10443:SF12">
    <property type="entry name" value="DIPEPTIDASE"/>
    <property type="match status" value="1"/>
</dbReference>
<dbReference type="InterPro" id="IPR008257">
    <property type="entry name" value="Pept_M19"/>
</dbReference>
<dbReference type="Gene3D" id="3.20.20.140">
    <property type="entry name" value="Metal-dependent hydrolases"/>
    <property type="match status" value="1"/>
</dbReference>
<keyword evidence="2" id="KW-1185">Reference proteome</keyword>
<name>A0ABR5HEU0_9HYPH</name>
<dbReference type="PANTHER" id="PTHR10443">
    <property type="entry name" value="MICROSOMAL DIPEPTIDASE"/>
    <property type="match status" value="1"/>
</dbReference>
<dbReference type="InterPro" id="IPR032466">
    <property type="entry name" value="Metal_Hydrolase"/>
</dbReference>
<dbReference type="Proteomes" id="UP000036471">
    <property type="component" value="Unassembled WGS sequence"/>
</dbReference>
<accession>A0ABR5HEU0</accession>
<dbReference type="PROSITE" id="PS51365">
    <property type="entry name" value="RENAL_DIPEPTIDASE_2"/>
    <property type="match status" value="1"/>
</dbReference>
<organism evidence="1 2">
    <name type="scientific">Methylobacterium indicum</name>
    <dbReference type="NCBI Taxonomy" id="1775910"/>
    <lineage>
        <taxon>Bacteria</taxon>
        <taxon>Pseudomonadati</taxon>
        <taxon>Pseudomonadota</taxon>
        <taxon>Alphaproteobacteria</taxon>
        <taxon>Hyphomicrobiales</taxon>
        <taxon>Methylobacteriaceae</taxon>
        <taxon>Methylobacterium</taxon>
    </lineage>
</organism>
<reference evidence="1 2" key="1">
    <citation type="submission" date="2014-11" db="EMBL/GenBank/DDBJ databases">
        <title>Comparative genomics of Methylobacterium species.</title>
        <authorList>
            <person name="Chaudhry V."/>
            <person name="Patil P.B."/>
        </authorList>
    </citation>
    <scope>NUCLEOTIDE SEQUENCE [LARGE SCALE GENOMIC DNA]</scope>
    <source>
        <strain evidence="1 2">SE3.6</strain>
    </source>
</reference>
<dbReference type="Pfam" id="PF01244">
    <property type="entry name" value="Peptidase_M19"/>
    <property type="match status" value="1"/>
</dbReference>
<sequence length="331" mass="36922">MDAMTRERHETYARSIVVDGLIISKWSEDVFREMCESGLSAANCTCSVWENFEDTVRNLVAWNEWFRTFPHYIVRAESTADIRAAKAAGKTAIVLGMQNTSAFEDRIGYVEVLKKLGVGIAQLTYNTQNWVGSGCYESRDSGLSDFGREVVLEMNRVGMLCDLSHVGPATSRDAIDISTRPVAYSHCLPSGLKAHPRNKSDEELRYIVDRGGFVGVTMFPPFLAKGIDATIDDYVAAMDYVINLVGDEAVGIGTDFTQGYGQDFFDWITHDKGFGRRLTRFGEIVNPAGIRTIADFPNIAEAMDRAGWSDRKIENVLGRNWIDLLDRVWAG</sequence>
<comment type="caution">
    <text evidence="1">The sequence shown here is derived from an EMBL/GenBank/DDBJ whole genome shotgun (WGS) entry which is preliminary data.</text>
</comment>
<evidence type="ECO:0000313" key="2">
    <source>
        <dbReference type="Proteomes" id="UP000036471"/>
    </source>
</evidence>
<dbReference type="EMBL" id="JTHG01000065">
    <property type="protein sequence ID" value="KMO25073.1"/>
    <property type="molecule type" value="Genomic_DNA"/>
</dbReference>
<dbReference type="SUPFAM" id="SSF51556">
    <property type="entry name" value="Metallo-dependent hydrolases"/>
    <property type="match status" value="1"/>
</dbReference>